<evidence type="ECO:0000313" key="2">
    <source>
        <dbReference type="Proteomes" id="UP000501690"/>
    </source>
</evidence>
<gene>
    <name evidence="1" type="ORF">DEO72_LG7g1888</name>
</gene>
<name>A0A4D6MHV1_VIGUN</name>
<proteinExistence type="predicted"/>
<reference evidence="1 2" key="1">
    <citation type="submission" date="2019-04" db="EMBL/GenBank/DDBJ databases">
        <title>An improved genome assembly and genetic linkage map for asparagus bean, Vigna unguiculata ssp. sesquipedialis.</title>
        <authorList>
            <person name="Xia Q."/>
            <person name="Zhang R."/>
            <person name="Dong Y."/>
        </authorList>
    </citation>
    <scope>NUCLEOTIDE SEQUENCE [LARGE SCALE GENOMIC DNA]</scope>
    <source>
        <tissue evidence="1">Leaf</tissue>
    </source>
</reference>
<protein>
    <submittedName>
        <fullName evidence="1">Uncharacterized protein</fullName>
    </submittedName>
</protein>
<sequence length="77" mass="8727">MLLPDFGEQVRGWLLPGFGEQARVVVCVSQGRQRSYRVLVRVVRGITCLSRCVSAQGERFFPRSVGAQGKELVIWKY</sequence>
<organism evidence="1 2">
    <name type="scientific">Vigna unguiculata</name>
    <name type="common">Cowpea</name>
    <dbReference type="NCBI Taxonomy" id="3917"/>
    <lineage>
        <taxon>Eukaryota</taxon>
        <taxon>Viridiplantae</taxon>
        <taxon>Streptophyta</taxon>
        <taxon>Embryophyta</taxon>
        <taxon>Tracheophyta</taxon>
        <taxon>Spermatophyta</taxon>
        <taxon>Magnoliopsida</taxon>
        <taxon>eudicotyledons</taxon>
        <taxon>Gunneridae</taxon>
        <taxon>Pentapetalae</taxon>
        <taxon>rosids</taxon>
        <taxon>fabids</taxon>
        <taxon>Fabales</taxon>
        <taxon>Fabaceae</taxon>
        <taxon>Papilionoideae</taxon>
        <taxon>50 kb inversion clade</taxon>
        <taxon>NPAAA clade</taxon>
        <taxon>indigoferoid/millettioid clade</taxon>
        <taxon>Phaseoleae</taxon>
        <taxon>Vigna</taxon>
    </lineage>
</organism>
<dbReference type="EMBL" id="CP039351">
    <property type="protein sequence ID" value="QCE00598.1"/>
    <property type="molecule type" value="Genomic_DNA"/>
</dbReference>
<dbReference type="Proteomes" id="UP000501690">
    <property type="component" value="Linkage Group LG7"/>
</dbReference>
<dbReference type="AlphaFoldDB" id="A0A4D6MHV1"/>
<evidence type="ECO:0000313" key="1">
    <source>
        <dbReference type="EMBL" id="QCE00598.1"/>
    </source>
</evidence>
<keyword evidence="2" id="KW-1185">Reference proteome</keyword>
<accession>A0A4D6MHV1</accession>